<dbReference type="PANTHER" id="PTHR30344">
    <property type="entry name" value="6-PHOSPHOGLUCONOLACTONASE-RELATED"/>
    <property type="match status" value="1"/>
</dbReference>
<evidence type="ECO:0000313" key="2">
    <source>
        <dbReference type="EMBL" id="GEQ19933.1"/>
    </source>
</evidence>
<dbReference type="Pfam" id="PF10282">
    <property type="entry name" value="Lactonase"/>
    <property type="match status" value="1"/>
</dbReference>
<dbReference type="Gene3D" id="2.130.10.10">
    <property type="entry name" value="YVTN repeat-like/Quinoprotein amine dehydrogenase"/>
    <property type="match status" value="1"/>
</dbReference>
<dbReference type="Proteomes" id="UP000515243">
    <property type="component" value="Chromosome 1"/>
</dbReference>
<evidence type="ECO:0000313" key="4">
    <source>
        <dbReference type="EMBL" id="QMW91842.1"/>
    </source>
</evidence>
<evidence type="ECO:0000313" key="5">
    <source>
        <dbReference type="Proteomes" id="UP000321089"/>
    </source>
</evidence>
<dbReference type="RefSeq" id="WP_024040562.1">
    <property type="nucleotide sequence ID" value="NZ_AP019716.1"/>
</dbReference>
<dbReference type="EMBL" id="CP040626">
    <property type="protein sequence ID" value="QMW91842.1"/>
    <property type="molecule type" value="Genomic_DNA"/>
</dbReference>
<dbReference type="InterPro" id="IPR050282">
    <property type="entry name" value="Cycloisomerase_2"/>
</dbReference>
<dbReference type="GeneID" id="92945085"/>
<evidence type="ECO:0000256" key="1">
    <source>
        <dbReference type="ARBA" id="ARBA00005564"/>
    </source>
</evidence>
<evidence type="ECO:0000313" key="7">
    <source>
        <dbReference type="Proteomes" id="UP000515243"/>
    </source>
</evidence>
<dbReference type="AlphaFoldDB" id="A0A427SME4"/>
<sequence length="352" mass="40125">MVLHQNIITAYVGTYTNSKSKGIYRINFNKNSKEIERVDLAYEVENPTYLALDTERHILYSTCKINNKAGVISFKYWQEQDKLNLINYNLSEEKQPCHISTNNDNQVVISSNYHENKMIVYNTLEGIILNYPSIGKHIQSDSDDKLIENPHFHCSMFTFDKKYIISTQLGIDKLAVYELINGTLSEKSELSYHFPKGTGPRHITYVNSKYIYVLSELTSEIFVLRYKPSNNNNIFENIQVISTMPLNYDGNKSGAAIRIHPNKKFLYTSDRGNNSISLFSINSTDGKLKLLETVSCQGDSPRDFQIDPTGSYLFVANEKSNNISVFSIGPSTGSLTFMNSHEIYSPTCIEFI</sequence>
<reference evidence="2 5" key="2">
    <citation type="submission" date="2019-07" db="EMBL/GenBank/DDBJ databases">
        <title>Whole genome shotgun sequence of Clostridium butyricum NBRC 3858.</title>
        <authorList>
            <person name="Hosoyama A."/>
            <person name="Uohara A."/>
            <person name="Ohji S."/>
            <person name="Ichikawa N."/>
        </authorList>
    </citation>
    <scope>NUCLEOTIDE SEQUENCE [LARGE SCALE GENOMIC DNA]</scope>
    <source>
        <strain evidence="2 5">NBRC 3858</strain>
    </source>
</reference>
<dbReference type="EMBL" id="WOFV02000018">
    <property type="protein sequence ID" value="NAS17772.1"/>
    <property type="molecule type" value="Genomic_DNA"/>
</dbReference>
<evidence type="ECO:0000313" key="6">
    <source>
        <dbReference type="Proteomes" id="UP000474042"/>
    </source>
</evidence>
<dbReference type="GO" id="GO:0005829">
    <property type="term" value="C:cytosol"/>
    <property type="evidence" value="ECO:0007669"/>
    <property type="project" value="TreeGrafter"/>
</dbReference>
<dbReference type="SUPFAM" id="SSF51004">
    <property type="entry name" value="C-terminal (heme d1) domain of cytochrome cd1-nitrite reductase"/>
    <property type="match status" value="1"/>
</dbReference>
<dbReference type="InterPro" id="IPR015943">
    <property type="entry name" value="WD40/YVTN_repeat-like_dom_sf"/>
</dbReference>
<dbReference type="InterPro" id="IPR011048">
    <property type="entry name" value="Haem_d1_sf"/>
</dbReference>
<dbReference type="GO" id="GO:0017057">
    <property type="term" value="F:6-phosphogluconolactonase activity"/>
    <property type="evidence" value="ECO:0007669"/>
    <property type="project" value="TreeGrafter"/>
</dbReference>
<protein>
    <submittedName>
        <fullName evidence="3 4">Lactonase family protein</fullName>
    </submittedName>
</protein>
<accession>A0A427SME4</accession>
<proteinExistence type="inferred from homology"/>
<reference evidence="3 6" key="3">
    <citation type="submission" date="2020-01" db="EMBL/GenBank/DDBJ databases">
        <title>Genome sequence of a 1,3-propanediol producer, Clostridium butyricum S3.</title>
        <authorList>
            <person name="Zhou J."/>
        </authorList>
    </citation>
    <scope>NUCLEOTIDE SEQUENCE [LARGE SCALE GENOMIC DNA]</scope>
    <source>
        <strain evidence="3 6">S3</strain>
    </source>
</reference>
<name>A0A427SME4_CLOBU</name>
<dbReference type="KEGG" id="cbut:ATN24_14175"/>
<dbReference type="Proteomes" id="UP000474042">
    <property type="component" value="Unassembled WGS sequence"/>
</dbReference>
<reference evidence="4 7" key="1">
    <citation type="submission" date="2019-05" db="EMBL/GenBank/DDBJ databases">
        <authorList>
            <person name="Schori C."/>
            <person name="Ahrens C."/>
        </authorList>
    </citation>
    <scope>NUCLEOTIDE SEQUENCE [LARGE SCALE GENOMIC DNA]</scope>
    <source>
        <strain evidence="4 7">DSM 10702</strain>
    </source>
</reference>
<dbReference type="OrthoDB" id="9790815at2"/>
<dbReference type="Proteomes" id="UP000321089">
    <property type="component" value="Unassembled WGS sequence"/>
</dbReference>
<gene>
    <name evidence="2" type="ORF">CBU02nite_04390</name>
    <name evidence="4" type="ORF">FF104_12935</name>
    <name evidence="3" type="ORF">GND98_007765</name>
</gene>
<evidence type="ECO:0000313" key="3">
    <source>
        <dbReference type="EMBL" id="NAS17772.1"/>
    </source>
</evidence>
<organism evidence="2 5">
    <name type="scientific">Clostridium butyricum</name>
    <dbReference type="NCBI Taxonomy" id="1492"/>
    <lineage>
        <taxon>Bacteria</taxon>
        <taxon>Bacillati</taxon>
        <taxon>Bacillota</taxon>
        <taxon>Clostridia</taxon>
        <taxon>Eubacteriales</taxon>
        <taxon>Clostridiaceae</taxon>
        <taxon>Clostridium</taxon>
    </lineage>
</organism>
<comment type="similarity">
    <text evidence="1">Belongs to the cycloisomerase 2 family.</text>
</comment>
<dbReference type="InterPro" id="IPR019405">
    <property type="entry name" value="Lactonase_7-beta_prop"/>
</dbReference>
<dbReference type="EMBL" id="BKBC01000003">
    <property type="protein sequence ID" value="GEQ19933.1"/>
    <property type="molecule type" value="Genomic_DNA"/>
</dbReference>
<dbReference type="PANTHER" id="PTHR30344:SF1">
    <property type="entry name" value="6-PHOSPHOGLUCONOLACTONASE"/>
    <property type="match status" value="1"/>
</dbReference>